<evidence type="ECO:0000256" key="5">
    <source>
        <dbReference type="ARBA" id="ARBA00023136"/>
    </source>
</evidence>
<gene>
    <name evidence="8" type="ORF">BN1211_5691</name>
    <name evidence="9" type="ORF">CYBJADRAFT_15204</name>
</gene>
<feature type="transmembrane region" description="Helical" evidence="7">
    <location>
        <begin position="334"/>
        <end position="356"/>
    </location>
</feature>
<feature type="transmembrane region" description="Helical" evidence="7">
    <location>
        <begin position="384"/>
        <end position="402"/>
    </location>
</feature>
<dbReference type="Proteomes" id="UP000094389">
    <property type="component" value="Unassembled WGS sequence"/>
</dbReference>
<protein>
    <recommendedName>
        <fullName evidence="12">LMBR1-domain-containing protein</fullName>
    </recommendedName>
</protein>
<keyword evidence="11" id="KW-1185">Reference proteome</keyword>
<evidence type="ECO:0000313" key="10">
    <source>
        <dbReference type="Proteomes" id="UP000038830"/>
    </source>
</evidence>
<dbReference type="RefSeq" id="XP_020069510.1">
    <property type="nucleotide sequence ID" value="XM_020213374.1"/>
</dbReference>
<evidence type="ECO:0000256" key="3">
    <source>
        <dbReference type="ARBA" id="ARBA00022692"/>
    </source>
</evidence>
<dbReference type="InterPro" id="IPR051584">
    <property type="entry name" value="GPCR-associated_LMBR1"/>
</dbReference>
<proteinExistence type="inferred from homology"/>
<reference evidence="8" key="1">
    <citation type="submission" date="2014-12" db="EMBL/GenBank/DDBJ databases">
        <authorList>
            <person name="Jaenicke S."/>
        </authorList>
    </citation>
    <scope>NUCLEOTIDE SEQUENCE [LARGE SCALE GENOMIC DNA]</scope>
    <source>
        <strain evidence="8">CBS1600</strain>
    </source>
</reference>
<keyword evidence="6" id="KW-0175">Coiled coil</keyword>
<feature type="coiled-coil region" evidence="6">
    <location>
        <begin position="271"/>
        <end position="298"/>
    </location>
</feature>
<dbReference type="EMBL" id="KV453934">
    <property type="protein sequence ID" value="ODV72471.1"/>
    <property type="molecule type" value="Genomic_DNA"/>
</dbReference>
<sequence>MILPTVLFACLSLLAAIASLNSFITFRSQPSLAFTVVEVLAIYIPISIVFLLPIDILSSNDDGDGPHNVFFVEPKNVLIFWKLDYWSAFVLMWLFLPLIQEYYRSGEFTPMAKLKDSIKSNIKFQLIVGGIGGVGLIYFFVQYGFNFQSFKDLLIALSHTYSLVLSLWLMSYGLISVPRRLWNNNVNLAHQLDHLYIEMPKLYDELNDSSYNYKDICSIIKSCEQIPGIEQSVFKFEIQELSKQVPPDLNLGNHVRSTQYTSIQQLSHVTLAKLQRTLKQETTNYQSAQFEFEKAKERCIQLQDIVDSKSTGSLRFRIGTNIIRNEKVNYAIHVYALPILRIAFALVLFALSFIVIESELLHSTRFSIINIILVSGKLSSTVKLIFSSTVLAYMVFCALISLTRIKIFKVYHLFPKYSNPVSVVFFTMYSNRLTVPLSYNFLTLLQSQRVRSVFNDFLGASINLSVLGGFFNSTLPRLIIIPILFASFNVFDKIKKKLWFDYFDAFDSDDEEGHNESVQSRKDTLIADGKGIIQRELGANSIGRTAMSGLSYPELITTPRPNESSSTAKDDLLESENFDNAETSATSEGFFSKVKGFLNRSGSSNATLHIGNDDII</sequence>
<feature type="transmembrane region" description="Helical" evidence="7">
    <location>
        <begin position="124"/>
        <end position="141"/>
    </location>
</feature>
<evidence type="ECO:0000256" key="6">
    <source>
        <dbReference type="SAM" id="Coils"/>
    </source>
</evidence>
<dbReference type="InterPro" id="IPR006876">
    <property type="entry name" value="LMBR1-like_membr_prot"/>
</dbReference>
<keyword evidence="4 7" id="KW-1133">Transmembrane helix</keyword>
<organism evidence="8 10">
    <name type="scientific">Cyberlindnera jadinii (strain ATCC 18201 / CBS 1600 / BCRC 20928 / JCM 3617 / NBRC 0987 / NRRL Y-1542)</name>
    <name type="common">Torula yeast</name>
    <name type="synonym">Candida utilis</name>
    <dbReference type="NCBI Taxonomy" id="983966"/>
    <lineage>
        <taxon>Eukaryota</taxon>
        <taxon>Fungi</taxon>
        <taxon>Dikarya</taxon>
        <taxon>Ascomycota</taxon>
        <taxon>Saccharomycotina</taxon>
        <taxon>Saccharomycetes</taxon>
        <taxon>Phaffomycetales</taxon>
        <taxon>Phaffomycetaceae</taxon>
        <taxon>Cyberlindnera</taxon>
    </lineage>
</organism>
<feature type="transmembrane region" description="Helical" evidence="7">
    <location>
        <begin position="85"/>
        <end position="103"/>
    </location>
</feature>
<evidence type="ECO:0000313" key="8">
    <source>
        <dbReference type="EMBL" id="CEP24775.1"/>
    </source>
</evidence>
<evidence type="ECO:0000313" key="9">
    <source>
        <dbReference type="EMBL" id="ODV72471.1"/>
    </source>
</evidence>
<dbReference type="PANTHER" id="PTHR21355:SF0">
    <property type="entry name" value="G-PROTEIN COUPLED RECEPTOR-ASSOCIATED PROTEIN LMBRD2"/>
    <property type="match status" value="1"/>
</dbReference>
<reference evidence="10" key="2">
    <citation type="journal article" date="2015" name="J. Biotechnol.">
        <title>The structure of the Cyberlindnera jadinii genome and its relation to Candida utilis analyzed by the occurrence of single nucleotide polymorphisms.</title>
        <authorList>
            <person name="Rupp O."/>
            <person name="Brinkrolf K."/>
            <person name="Buerth C."/>
            <person name="Kunigo M."/>
            <person name="Schneider J."/>
            <person name="Jaenicke S."/>
            <person name="Goesmann A."/>
            <person name="Puehler A."/>
            <person name="Jaeger K.-E."/>
            <person name="Ernst J.F."/>
        </authorList>
    </citation>
    <scope>NUCLEOTIDE SEQUENCE [LARGE SCALE GENOMIC DNA]</scope>
    <source>
        <strain evidence="10">ATCC 18201 / CBS 1600 / BCRC 20928 / JCM 3617 / NBRC 0987 / NRRL Y-1542</strain>
    </source>
</reference>
<keyword evidence="5 7" id="KW-0472">Membrane</keyword>
<comment type="similarity">
    <text evidence="2">Belongs to the LIMR family.</text>
</comment>
<evidence type="ECO:0008006" key="12">
    <source>
        <dbReference type="Google" id="ProtNLM"/>
    </source>
</evidence>
<feature type="transmembrane region" description="Helical" evidence="7">
    <location>
        <begin position="6"/>
        <end position="24"/>
    </location>
</feature>
<dbReference type="OrthoDB" id="203099at2759"/>
<evidence type="ECO:0000256" key="1">
    <source>
        <dbReference type="ARBA" id="ARBA00004141"/>
    </source>
</evidence>
<feature type="transmembrane region" description="Helical" evidence="7">
    <location>
        <begin position="31"/>
        <end position="54"/>
    </location>
</feature>
<reference evidence="9 11" key="3">
    <citation type="journal article" date="2016" name="Proc. Natl. Acad. Sci. U.S.A.">
        <title>Comparative genomics of biotechnologically important yeasts.</title>
        <authorList>
            <person name="Riley R."/>
            <person name="Haridas S."/>
            <person name="Wolfe K.H."/>
            <person name="Lopes M.R."/>
            <person name="Hittinger C.T."/>
            <person name="Goeker M."/>
            <person name="Salamov A.A."/>
            <person name="Wisecaver J.H."/>
            <person name="Long T.M."/>
            <person name="Calvey C.H."/>
            <person name="Aerts A.L."/>
            <person name="Barry K.W."/>
            <person name="Choi C."/>
            <person name="Clum A."/>
            <person name="Coughlan A.Y."/>
            <person name="Deshpande S."/>
            <person name="Douglass A.P."/>
            <person name="Hanson S.J."/>
            <person name="Klenk H.-P."/>
            <person name="LaButti K.M."/>
            <person name="Lapidus A."/>
            <person name="Lindquist E.A."/>
            <person name="Lipzen A.M."/>
            <person name="Meier-Kolthoff J.P."/>
            <person name="Ohm R.A."/>
            <person name="Otillar R.P."/>
            <person name="Pangilinan J.L."/>
            <person name="Peng Y."/>
            <person name="Rokas A."/>
            <person name="Rosa C.A."/>
            <person name="Scheuner C."/>
            <person name="Sibirny A.A."/>
            <person name="Slot J.C."/>
            <person name="Stielow J.B."/>
            <person name="Sun H."/>
            <person name="Kurtzman C.P."/>
            <person name="Blackwell M."/>
            <person name="Grigoriev I.V."/>
            <person name="Jeffries T.W."/>
        </authorList>
    </citation>
    <scope>NUCLEOTIDE SEQUENCE [LARGE SCALE GENOMIC DNA]</scope>
    <source>
        <strain evidence="11">ATCC 18201 / CBS 1600 / BCRC 20928 / JCM 3617 / NBRC 0987 / NRRL Y-1542</strain>
        <strain evidence="9">NRRL Y-1542</strain>
    </source>
</reference>
<evidence type="ECO:0000313" key="11">
    <source>
        <dbReference type="Proteomes" id="UP000094389"/>
    </source>
</evidence>
<comment type="subcellular location">
    <subcellularLocation>
        <location evidence="1">Membrane</location>
        <topology evidence="1">Multi-pass membrane protein</topology>
    </subcellularLocation>
</comment>
<feature type="transmembrane region" description="Helical" evidence="7">
    <location>
        <begin position="462"/>
        <end position="488"/>
    </location>
</feature>
<evidence type="ECO:0000256" key="7">
    <source>
        <dbReference type="SAM" id="Phobius"/>
    </source>
</evidence>
<name>A0A0H5C8U1_CYBJN</name>
<evidence type="ECO:0000256" key="4">
    <source>
        <dbReference type="ARBA" id="ARBA00022989"/>
    </source>
</evidence>
<evidence type="ECO:0000256" key="2">
    <source>
        <dbReference type="ARBA" id="ARBA00010487"/>
    </source>
</evidence>
<dbReference type="EMBL" id="CDQK01000006">
    <property type="protein sequence ID" value="CEP24775.1"/>
    <property type="molecule type" value="Genomic_DNA"/>
</dbReference>
<accession>A0A0H5C8U1</accession>
<dbReference type="GeneID" id="30987770"/>
<dbReference type="AlphaFoldDB" id="A0A0H5C8U1"/>
<dbReference type="Proteomes" id="UP000038830">
    <property type="component" value="Unassembled WGS sequence"/>
</dbReference>
<dbReference type="PANTHER" id="PTHR21355">
    <property type="entry name" value="G-PROTEIN COUPLED RECEPTOR-ASSOCIATED PROTEIN LMBRD2"/>
    <property type="match status" value="1"/>
</dbReference>
<keyword evidence="3 7" id="KW-0812">Transmembrane</keyword>
<accession>A0A1E4RZ25</accession>
<dbReference type="OMA" id="QLERICY"/>
<feature type="transmembrane region" description="Helical" evidence="7">
    <location>
        <begin position="153"/>
        <end position="175"/>
    </location>
</feature>
<dbReference type="Pfam" id="PF04791">
    <property type="entry name" value="LMBR1"/>
    <property type="match status" value="1"/>
</dbReference>
<dbReference type="GO" id="GO:0016020">
    <property type="term" value="C:membrane"/>
    <property type="evidence" value="ECO:0007669"/>
    <property type="project" value="UniProtKB-SubCell"/>
</dbReference>